<gene>
    <name evidence="1" type="ORF">Mgra_00008094</name>
</gene>
<feature type="non-terminal residue" evidence="1">
    <location>
        <position position="118"/>
    </location>
</feature>
<dbReference type="Proteomes" id="UP000605970">
    <property type="component" value="Unassembled WGS sequence"/>
</dbReference>
<accession>A0A8S9ZGQ0</accession>
<protein>
    <submittedName>
        <fullName evidence="1">Uncharacterized protein</fullName>
    </submittedName>
</protein>
<feature type="non-terminal residue" evidence="1">
    <location>
        <position position="1"/>
    </location>
</feature>
<dbReference type="OrthoDB" id="5896462at2759"/>
<evidence type="ECO:0000313" key="2">
    <source>
        <dbReference type="Proteomes" id="UP000605970"/>
    </source>
</evidence>
<organism evidence="1 2">
    <name type="scientific">Meloidogyne graminicola</name>
    <dbReference type="NCBI Taxonomy" id="189291"/>
    <lineage>
        <taxon>Eukaryota</taxon>
        <taxon>Metazoa</taxon>
        <taxon>Ecdysozoa</taxon>
        <taxon>Nematoda</taxon>
        <taxon>Chromadorea</taxon>
        <taxon>Rhabditida</taxon>
        <taxon>Tylenchina</taxon>
        <taxon>Tylenchomorpha</taxon>
        <taxon>Tylenchoidea</taxon>
        <taxon>Meloidogynidae</taxon>
        <taxon>Meloidogyninae</taxon>
        <taxon>Meloidogyne</taxon>
    </lineage>
</organism>
<proteinExistence type="predicted"/>
<sequence>LIIKIKLTKENKKEKKTLFSVNTLYHILKEWEKYIEAIEELNKGKNENLEKEDILQQQLINFESLIKLGYLRYIYMDEYCRNINIFYRGRIEYKNYLNEFCVNNVNKVLVHIKKFVSQ</sequence>
<comment type="caution">
    <text evidence="1">The sequence shown here is derived from an EMBL/GenBank/DDBJ whole genome shotgun (WGS) entry which is preliminary data.</text>
</comment>
<name>A0A8S9ZGQ0_9BILA</name>
<dbReference type="AlphaFoldDB" id="A0A8S9ZGQ0"/>
<reference evidence="1" key="1">
    <citation type="journal article" date="2020" name="Ecol. Evol.">
        <title>Genome structure and content of the rice root-knot nematode (Meloidogyne graminicola).</title>
        <authorList>
            <person name="Phan N.T."/>
            <person name="Danchin E.G.J."/>
            <person name="Klopp C."/>
            <person name="Perfus-Barbeoch L."/>
            <person name="Kozlowski D.K."/>
            <person name="Koutsovoulos G.D."/>
            <person name="Lopez-Roques C."/>
            <person name="Bouchez O."/>
            <person name="Zahm M."/>
            <person name="Besnard G."/>
            <person name="Bellafiore S."/>
        </authorList>
    </citation>
    <scope>NUCLEOTIDE SEQUENCE</scope>
    <source>
        <strain evidence="1">VN-18</strain>
    </source>
</reference>
<dbReference type="EMBL" id="JABEBT010000101">
    <property type="protein sequence ID" value="KAF7632496.1"/>
    <property type="molecule type" value="Genomic_DNA"/>
</dbReference>
<evidence type="ECO:0000313" key="1">
    <source>
        <dbReference type="EMBL" id="KAF7632496.1"/>
    </source>
</evidence>
<keyword evidence="2" id="KW-1185">Reference proteome</keyword>